<dbReference type="Gene3D" id="2.60.120.20">
    <property type="match status" value="1"/>
</dbReference>
<comment type="subcellular location">
    <subcellularLocation>
        <location evidence="1">Virion</location>
    </subcellularLocation>
</comment>
<dbReference type="OrthoDB" id="13340at10239"/>
<dbReference type="RefSeq" id="YP_009407900.1">
    <property type="nucleotide sequence ID" value="NC_035450.1"/>
</dbReference>
<proteinExistence type="predicted"/>
<dbReference type="GO" id="GO:0044423">
    <property type="term" value="C:virion component"/>
    <property type="evidence" value="ECO:0007669"/>
    <property type="project" value="UniProtKB-KW"/>
</dbReference>
<evidence type="ECO:0000256" key="2">
    <source>
        <dbReference type="ARBA" id="ARBA00022844"/>
    </source>
</evidence>
<name>A0A220QTF1_9VIRU</name>
<evidence type="ECO:0000313" key="4">
    <source>
        <dbReference type="Proteomes" id="UP000217658"/>
    </source>
</evidence>
<dbReference type="GeneID" id="33899726"/>
<accession>A0A220QTF1</accession>
<dbReference type="InterPro" id="IPR029053">
    <property type="entry name" value="Viral_coat"/>
</dbReference>
<sequence>MDQPTEIEKIETRARAKEFDHGTIPMQMANVILGLPTKPGPSFDDRSSVSSTGWTFDQLVSQRVLLTTINIDPSTGTTSTTPQFLLQNSWENIRKIHFRTLDPLFFLKSWKWHLTFQFRSNFQQVGLMAISYVNAPIDAYPYLTGKPQQYLETQLASDTTGNYGKTLQLLEHPLDSMEAIYQLPHTLVMMGEDQDVECTFNWLSPFKSAFNNVNPTPNEISTKDSYPEKYGTTYDMGNVRLHTLIPMTLASGIQANQLTVRIWSHLTDVEYAGYVPTDELI</sequence>
<evidence type="ECO:0000256" key="1">
    <source>
        <dbReference type="ARBA" id="ARBA00004328"/>
    </source>
</evidence>
<reference evidence="4" key="1">
    <citation type="submission" date="2017-05" db="EMBL/GenBank/DDBJ databases">
        <title>Polycipiviridae: a proposed new family of polycistronic picorna-like RNA viruses.</title>
        <authorList>
            <person name="Olendraite I."/>
            <person name="Lukhovitskaya N.I."/>
            <person name="Porter S.D."/>
            <person name="Valles S.M."/>
            <person name="Firth A.E."/>
        </authorList>
    </citation>
    <scope>NUCLEOTIDE SEQUENCE [LARGE SCALE GENOMIC DNA]</scope>
</reference>
<dbReference type="SUPFAM" id="SSF88633">
    <property type="entry name" value="Positive stranded ssRNA viruses"/>
    <property type="match status" value="1"/>
</dbReference>
<keyword evidence="2" id="KW-0946">Virion</keyword>
<evidence type="ECO:0000313" key="3">
    <source>
        <dbReference type="EMBL" id="ASK12195.1"/>
    </source>
</evidence>
<organism evidence="3 4">
    <name type="scientific">Lasius neglectus virus 1</name>
    <dbReference type="NCBI Taxonomy" id="2018501"/>
    <lineage>
        <taxon>Viruses</taxon>
        <taxon>Riboviria</taxon>
        <taxon>Orthornavirae</taxon>
        <taxon>Pisuviricota</taxon>
        <taxon>Pisoniviricetes</taxon>
        <taxon>Picornavirales</taxon>
        <taxon>Polycipiviridae</taxon>
        <taxon>Sopolycivirus</taxon>
        <taxon>Sopolycivirus lasii</taxon>
    </lineage>
</organism>
<dbReference type="EMBL" id="MF041809">
    <property type="protein sequence ID" value="ASK12195.1"/>
    <property type="molecule type" value="Genomic_RNA"/>
</dbReference>
<dbReference type="Proteomes" id="UP000217658">
    <property type="component" value="Segment"/>
</dbReference>
<keyword evidence="4" id="KW-1185">Reference proteome</keyword>
<protein>
    <submittedName>
        <fullName evidence="3">Putative capsid protein</fullName>
    </submittedName>
</protein>
<dbReference type="KEGG" id="vg:33899726"/>
<gene>
    <name evidence="3" type="primary">ORF1</name>
</gene>